<gene>
    <name evidence="3" type="ORF">HPP92_007034</name>
    <name evidence="2" type="ORF">HPP92_007292</name>
</gene>
<dbReference type="Proteomes" id="UP000639772">
    <property type="component" value="Chromosome 3"/>
</dbReference>
<proteinExistence type="predicted"/>
<keyword evidence="4" id="KW-1185">Reference proteome</keyword>
<feature type="region of interest" description="Disordered" evidence="1">
    <location>
        <begin position="64"/>
        <end position="89"/>
    </location>
</feature>
<reference evidence="4 5" key="1">
    <citation type="journal article" date="2020" name="Nat. Food">
        <title>A phased Vanilla planifolia genome enables genetic improvement of flavour and production.</title>
        <authorList>
            <person name="Hasing T."/>
            <person name="Tang H."/>
            <person name="Brym M."/>
            <person name="Khazi F."/>
            <person name="Huang T."/>
            <person name="Chambers A.H."/>
        </authorList>
    </citation>
    <scope>NUCLEOTIDE SEQUENCE [LARGE SCALE GENOMIC DNA]</scope>
    <source>
        <tissue evidence="3">Leaf</tissue>
    </source>
</reference>
<dbReference type="EMBL" id="JADCNM010000003">
    <property type="protein sequence ID" value="KAG0490171.1"/>
    <property type="molecule type" value="Genomic_DNA"/>
</dbReference>
<evidence type="ECO:0000256" key="1">
    <source>
        <dbReference type="SAM" id="MobiDB-lite"/>
    </source>
</evidence>
<dbReference type="Proteomes" id="UP000636800">
    <property type="component" value="Chromosome 3"/>
</dbReference>
<dbReference type="EMBL" id="JADCNL010000003">
    <property type="protein sequence ID" value="KAG0488481.1"/>
    <property type="molecule type" value="Genomic_DNA"/>
</dbReference>
<evidence type="ECO:0000313" key="3">
    <source>
        <dbReference type="EMBL" id="KAG0490171.1"/>
    </source>
</evidence>
<evidence type="ECO:0000313" key="2">
    <source>
        <dbReference type="EMBL" id="KAG0488481.1"/>
    </source>
</evidence>
<sequence>MSRFGDAAWSIRGVESAQSRLAMQAWVVWRGAGQSRFAIPRGREGCSGGCGDEREDRAQNKLIGQTWSGSGVDGPSAAATPRRTARRRP</sequence>
<protein>
    <submittedName>
        <fullName evidence="3">Uncharacterized protein</fullName>
    </submittedName>
</protein>
<comment type="caution">
    <text evidence="3">The sequence shown here is derived from an EMBL/GenBank/DDBJ whole genome shotgun (WGS) entry which is preliminary data.</text>
</comment>
<evidence type="ECO:0000313" key="4">
    <source>
        <dbReference type="Proteomes" id="UP000636800"/>
    </source>
</evidence>
<name>A0A835RJN5_VANPL</name>
<evidence type="ECO:0000313" key="5">
    <source>
        <dbReference type="Proteomes" id="UP000639772"/>
    </source>
</evidence>
<dbReference type="AlphaFoldDB" id="A0A835RJN5"/>
<organism evidence="3 5">
    <name type="scientific">Vanilla planifolia</name>
    <name type="common">Vanilla</name>
    <dbReference type="NCBI Taxonomy" id="51239"/>
    <lineage>
        <taxon>Eukaryota</taxon>
        <taxon>Viridiplantae</taxon>
        <taxon>Streptophyta</taxon>
        <taxon>Embryophyta</taxon>
        <taxon>Tracheophyta</taxon>
        <taxon>Spermatophyta</taxon>
        <taxon>Magnoliopsida</taxon>
        <taxon>Liliopsida</taxon>
        <taxon>Asparagales</taxon>
        <taxon>Orchidaceae</taxon>
        <taxon>Vanilloideae</taxon>
        <taxon>Vanilleae</taxon>
        <taxon>Vanilla</taxon>
    </lineage>
</organism>
<accession>A0A835RJN5</accession>